<dbReference type="GO" id="GO:0006313">
    <property type="term" value="P:DNA transposition"/>
    <property type="evidence" value="ECO:0007669"/>
    <property type="project" value="InterPro"/>
</dbReference>
<comment type="function">
    <text evidence="1">Required for the transposition of the insertion element.</text>
</comment>
<comment type="similarity">
    <text evidence="2">Belongs to the transposase IS30 family.</text>
</comment>
<evidence type="ECO:0000256" key="1">
    <source>
        <dbReference type="ARBA" id="ARBA00002190"/>
    </source>
</evidence>
<dbReference type="SUPFAM" id="SSF53098">
    <property type="entry name" value="Ribonuclease H-like"/>
    <property type="match status" value="1"/>
</dbReference>
<dbReference type="GO" id="GO:0004803">
    <property type="term" value="F:transposase activity"/>
    <property type="evidence" value="ECO:0007669"/>
    <property type="project" value="InterPro"/>
</dbReference>
<dbReference type="PANTHER" id="PTHR10948:SF23">
    <property type="entry name" value="TRANSPOSASE INSI FOR INSERTION SEQUENCE ELEMENT IS30A-RELATED"/>
    <property type="match status" value="1"/>
</dbReference>
<evidence type="ECO:0000256" key="2">
    <source>
        <dbReference type="ARBA" id="ARBA00006363"/>
    </source>
</evidence>
<comment type="caution">
    <text evidence="4">The sequence shown here is derived from an EMBL/GenBank/DDBJ whole genome shotgun (WGS) entry which is preliminary data.</text>
</comment>
<accession>A0A2H0CZ41</accession>
<feature type="domain" description="Integrase catalytic" evidence="3">
    <location>
        <begin position="172"/>
        <end position="334"/>
    </location>
</feature>
<evidence type="ECO:0000259" key="3">
    <source>
        <dbReference type="PROSITE" id="PS50994"/>
    </source>
</evidence>
<name>A0A2H0CZ41_9BACT</name>
<dbReference type="PANTHER" id="PTHR10948">
    <property type="entry name" value="TRANSPOSASE"/>
    <property type="match status" value="1"/>
</dbReference>
<dbReference type="Proteomes" id="UP000230159">
    <property type="component" value="Unassembled WGS sequence"/>
</dbReference>
<reference evidence="4 5" key="1">
    <citation type="submission" date="2017-09" db="EMBL/GenBank/DDBJ databases">
        <title>Depth-based differentiation of microbial function through sediment-hosted aquifers and enrichment of novel symbionts in the deep terrestrial subsurface.</title>
        <authorList>
            <person name="Probst A.J."/>
            <person name="Ladd B."/>
            <person name="Jarett J.K."/>
            <person name="Geller-Mcgrath D.E."/>
            <person name="Sieber C.M."/>
            <person name="Emerson J.B."/>
            <person name="Anantharaman K."/>
            <person name="Thomas B.C."/>
            <person name="Malmstrom R."/>
            <person name="Stieglmeier M."/>
            <person name="Klingl A."/>
            <person name="Woyke T."/>
            <person name="Ryan C.M."/>
            <person name="Banfield J.F."/>
        </authorList>
    </citation>
    <scope>NUCLEOTIDE SEQUENCE [LARGE SCALE GENOMIC DNA]</scope>
    <source>
        <strain evidence="4">CG22_combo_CG10-13_8_21_14_all_39_9</strain>
    </source>
</reference>
<dbReference type="InterPro" id="IPR001584">
    <property type="entry name" value="Integrase_cat-core"/>
</dbReference>
<dbReference type="NCBIfam" id="NF033563">
    <property type="entry name" value="transpos_IS30"/>
    <property type="match status" value="1"/>
</dbReference>
<dbReference type="InterPro" id="IPR036397">
    <property type="entry name" value="RNaseH_sf"/>
</dbReference>
<dbReference type="Gene3D" id="3.30.420.10">
    <property type="entry name" value="Ribonuclease H-like superfamily/Ribonuclease H"/>
    <property type="match status" value="1"/>
</dbReference>
<dbReference type="InterPro" id="IPR001598">
    <property type="entry name" value="Transposase_IS30_CS"/>
</dbReference>
<proteinExistence type="inferred from homology"/>
<dbReference type="AlphaFoldDB" id="A0A2H0CZ41"/>
<dbReference type="EMBL" id="PCTN01000228">
    <property type="protein sequence ID" value="PIP75162.1"/>
    <property type="molecule type" value="Genomic_DNA"/>
</dbReference>
<dbReference type="GO" id="GO:0015074">
    <property type="term" value="P:DNA integration"/>
    <property type="evidence" value="ECO:0007669"/>
    <property type="project" value="InterPro"/>
</dbReference>
<evidence type="ECO:0000313" key="5">
    <source>
        <dbReference type="Proteomes" id="UP000230159"/>
    </source>
</evidence>
<dbReference type="PROSITE" id="PS01043">
    <property type="entry name" value="TRANSPOSASE_IS30"/>
    <property type="match status" value="1"/>
</dbReference>
<feature type="non-terminal residue" evidence="4">
    <location>
        <position position="1"/>
    </location>
</feature>
<dbReference type="GO" id="GO:0003677">
    <property type="term" value="F:DNA binding"/>
    <property type="evidence" value="ECO:0007669"/>
    <property type="project" value="InterPro"/>
</dbReference>
<organism evidence="4 5">
    <name type="scientific">Candidatus Kuenenbacteria bacterium CG22_combo_CG10-13_8_21_14_all_39_9</name>
    <dbReference type="NCBI Taxonomy" id="1974621"/>
    <lineage>
        <taxon>Bacteria</taxon>
        <taxon>Candidatus Kueneniibacteriota</taxon>
    </lineage>
</organism>
<dbReference type="InterPro" id="IPR012337">
    <property type="entry name" value="RNaseH-like_sf"/>
</dbReference>
<dbReference type="GO" id="GO:0005829">
    <property type="term" value="C:cytosol"/>
    <property type="evidence" value="ECO:0007669"/>
    <property type="project" value="TreeGrafter"/>
</dbReference>
<dbReference type="PROSITE" id="PS50994">
    <property type="entry name" value="INTEGRASE"/>
    <property type="match status" value="1"/>
</dbReference>
<sequence length="340" mass="40939">ITINLIISMSYKHFKPEQRNELSALLQADLLKTDITRQLRKHRTSVWRELKRNPSGQEKKKYNARKAKQATRNRRITANARFRKLEHNRWLRRYVVRKIKKRWSPEQIAGRLKRRYRLDKSRHIGKDSIYEFIYTKRKDLVKYLRCQKGKYRRRYGTRIREKQREELKKRRIDKRPAIVEVRARIGDWEGDTVIGTDKKPAILTHLERKSGLLLADKLERATGEITREKTIQTFKRVPKSKKHSLTYDNGPEFSEYELTEREARIPIYFAYPYHSWERGANENANGLLRQFFPKKSIFAPVTQEQIQKAVRLLNSRPRKRHNYLTPYEVFNQTEKCCTLE</sequence>
<protein>
    <recommendedName>
        <fullName evidence="3">Integrase catalytic domain-containing protein</fullName>
    </recommendedName>
</protein>
<evidence type="ECO:0000313" key="4">
    <source>
        <dbReference type="EMBL" id="PIP75162.1"/>
    </source>
</evidence>
<dbReference type="InterPro" id="IPR051917">
    <property type="entry name" value="Transposase-Integrase"/>
</dbReference>
<dbReference type="InterPro" id="IPR053392">
    <property type="entry name" value="Transposase_IS30-like"/>
</dbReference>
<gene>
    <name evidence="4" type="ORF">COW86_05330</name>
</gene>